<dbReference type="InParanoid" id="A0A540VBB3"/>
<dbReference type="Pfam" id="PF02237">
    <property type="entry name" value="BPL_C"/>
    <property type="match status" value="1"/>
</dbReference>
<evidence type="ECO:0000256" key="2">
    <source>
        <dbReference type="ARBA" id="ARBA00022741"/>
    </source>
</evidence>
<dbReference type="FunCoup" id="A0A540VBB3">
    <property type="interactions" value="415"/>
</dbReference>
<gene>
    <name evidence="7" type="ORF">FKZ61_21855</name>
</gene>
<dbReference type="GO" id="GO:0005737">
    <property type="term" value="C:cytoplasm"/>
    <property type="evidence" value="ECO:0007669"/>
    <property type="project" value="TreeGrafter"/>
</dbReference>
<dbReference type="EC" id="6.3.4.15" evidence="5"/>
<dbReference type="GO" id="GO:0005524">
    <property type="term" value="F:ATP binding"/>
    <property type="evidence" value="ECO:0007669"/>
    <property type="project" value="UniProtKB-KW"/>
</dbReference>
<dbReference type="Gene3D" id="2.30.30.100">
    <property type="match status" value="1"/>
</dbReference>
<dbReference type="NCBIfam" id="TIGR00121">
    <property type="entry name" value="birA_ligase"/>
    <property type="match status" value="1"/>
</dbReference>
<evidence type="ECO:0000256" key="5">
    <source>
        <dbReference type="ARBA" id="ARBA00024227"/>
    </source>
</evidence>
<comment type="caution">
    <text evidence="7">The sequence shown here is derived from an EMBL/GenBank/DDBJ whole genome shotgun (WGS) entry which is preliminary data.</text>
</comment>
<dbReference type="CDD" id="cd16442">
    <property type="entry name" value="BPL"/>
    <property type="match status" value="1"/>
</dbReference>
<evidence type="ECO:0000259" key="6">
    <source>
        <dbReference type="PROSITE" id="PS51733"/>
    </source>
</evidence>
<name>A0A540VBB3_9CHLR</name>
<evidence type="ECO:0000313" key="7">
    <source>
        <dbReference type="EMBL" id="TQE93353.1"/>
    </source>
</evidence>
<organism evidence="7 8">
    <name type="scientific">Litorilinea aerophila</name>
    <dbReference type="NCBI Taxonomy" id="1204385"/>
    <lineage>
        <taxon>Bacteria</taxon>
        <taxon>Bacillati</taxon>
        <taxon>Chloroflexota</taxon>
        <taxon>Caldilineae</taxon>
        <taxon>Caldilineales</taxon>
        <taxon>Caldilineaceae</taxon>
        <taxon>Litorilinea</taxon>
    </lineage>
</organism>
<sequence>MSQSRVSQSTLPPLDLAKLRQVLGQSPIGHTIHYQASVPSTMPIAHELARQPATASGTLVVTDEQTAGRGRGERRWETPPGTALLVSVILKEAHLRLPPAQLPMVAGLAVLEAIAGLDPRLASQVWLKWPNDVLLGAEGAQAGKVAGILIETAFQQGELHYAVLGMGINVNQARHELPPVAPPTPEPASIRLALGRVVDRTDLLIGLCQVLAARLMDEPAAVFQAWQERLVTLGQTVGVYTRGLDQEPTLVGQAVGVTPQGELVVMDWTGQRHTFSAGDVSIRRAEK</sequence>
<dbReference type="SUPFAM" id="SSF50037">
    <property type="entry name" value="C-terminal domain of transcriptional repressors"/>
    <property type="match status" value="1"/>
</dbReference>
<keyword evidence="8" id="KW-1185">Reference proteome</keyword>
<dbReference type="PANTHER" id="PTHR12835">
    <property type="entry name" value="BIOTIN PROTEIN LIGASE"/>
    <property type="match status" value="1"/>
</dbReference>
<keyword evidence="1 7" id="KW-0436">Ligase</keyword>
<evidence type="ECO:0000256" key="3">
    <source>
        <dbReference type="ARBA" id="ARBA00022840"/>
    </source>
</evidence>
<evidence type="ECO:0000313" key="8">
    <source>
        <dbReference type="Proteomes" id="UP000317371"/>
    </source>
</evidence>
<evidence type="ECO:0000256" key="1">
    <source>
        <dbReference type="ARBA" id="ARBA00022598"/>
    </source>
</evidence>
<protein>
    <recommendedName>
        <fullName evidence="5">biotin--[biotin carboxyl-carrier protein] ligase</fullName>
        <ecNumber evidence="5">6.3.4.15</ecNumber>
    </recommendedName>
</protein>
<dbReference type="GO" id="GO:0004077">
    <property type="term" value="F:biotin--[biotin carboxyl-carrier protein] ligase activity"/>
    <property type="evidence" value="ECO:0007669"/>
    <property type="project" value="UniProtKB-EC"/>
</dbReference>
<dbReference type="Pfam" id="PF03099">
    <property type="entry name" value="BPL_LplA_LipB"/>
    <property type="match status" value="1"/>
</dbReference>
<dbReference type="InterPro" id="IPR008988">
    <property type="entry name" value="Transcriptional_repressor_C"/>
</dbReference>
<dbReference type="InterPro" id="IPR003142">
    <property type="entry name" value="BPL_C"/>
</dbReference>
<accession>A0A540VBB3</accession>
<keyword evidence="2" id="KW-0547">Nucleotide-binding</keyword>
<dbReference type="InterPro" id="IPR004143">
    <property type="entry name" value="BPL_LPL_catalytic"/>
</dbReference>
<dbReference type="Gene3D" id="3.30.930.10">
    <property type="entry name" value="Bira Bifunctional Protein, Domain 2"/>
    <property type="match status" value="1"/>
</dbReference>
<dbReference type="RefSeq" id="WP_141612296.1">
    <property type="nucleotide sequence ID" value="NZ_VIGC02000042.1"/>
</dbReference>
<dbReference type="PANTHER" id="PTHR12835:SF5">
    <property type="entry name" value="BIOTIN--PROTEIN LIGASE"/>
    <property type="match status" value="1"/>
</dbReference>
<dbReference type="InterPro" id="IPR045864">
    <property type="entry name" value="aa-tRNA-synth_II/BPL/LPL"/>
</dbReference>
<dbReference type="PROSITE" id="PS51733">
    <property type="entry name" value="BPL_LPL_CATALYTIC"/>
    <property type="match status" value="1"/>
</dbReference>
<feature type="domain" description="BPL/LPL catalytic" evidence="6">
    <location>
        <begin position="17"/>
        <end position="219"/>
    </location>
</feature>
<keyword evidence="3" id="KW-0067">ATP-binding</keyword>
<dbReference type="InterPro" id="IPR004408">
    <property type="entry name" value="Biotin_CoA_COase_ligase"/>
</dbReference>
<evidence type="ECO:0000256" key="4">
    <source>
        <dbReference type="ARBA" id="ARBA00023267"/>
    </source>
</evidence>
<dbReference type="SUPFAM" id="SSF55681">
    <property type="entry name" value="Class II aaRS and biotin synthetases"/>
    <property type="match status" value="1"/>
</dbReference>
<proteinExistence type="predicted"/>
<dbReference type="EMBL" id="VIGC01000042">
    <property type="protein sequence ID" value="TQE93353.1"/>
    <property type="molecule type" value="Genomic_DNA"/>
</dbReference>
<reference evidence="7 8" key="1">
    <citation type="submission" date="2019-06" db="EMBL/GenBank/DDBJ databases">
        <title>Genome sequence of Litorilinea aerophila BAA-2444.</title>
        <authorList>
            <person name="Maclea K.S."/>
            <person name="Maurais E.G."/>
            <person name="Iannazzi L.C."/>
        </authorList>
    </citation>
    <scope>NUCLEOTIDE SEQUENCE [LARGE SCALE GENOMIC DNA]</scope>
    <source>
        <strain evidence="7 8">ATCC BAA-2444</strain>
    </source>
</reference>
<dbReference type="AlphaFoldDB" id="A0A540VBB3"/>
<keyword evidence="4" id="KW-0092">Biotin</keyword>
<dbReference type="Proteomes" id="UP000317371">
    <property type="component" value="Unassembled WGS sequence"/>
</dbReference>
<dbReference type="OrthoDB" id="9807064at2"/>